<dbReference type="PROSITE" id="PS50111">
    <property type="entry name" value="CHEMOTAXIS_TRANSDUC_2"/>
    <property type="match status" value="1"/>
</dbReference>
<evidence type="ECO:0000256" key="1">
    <source>
        <dbReference type="ARBA" id="ARBA00004429"/>
    </source>
</evidence>
<dbReference type="InterPro" id="IPR004089">
    <property type="entry name" value="MCPsignal_dom"/>
</dbReference>
<dbReference type="SMART" id="SM00283">
    <property type="entry name" value="MA"/>
    <property type="match status" value="1"/>
</dbReference>
<dbReference type="InterPro" id="IPR003660">
    <property type="entry name" value="HAMP_dom"/>
</dbReference>
<evidence type="ECO:0000256" key="4">
    <source>
        <dbReference type="ARBA" id="ARBA00029447"/>
    </source>
</evidence>
<dbReference type="PANTHER" id="PTHR32089:SF112">
    <property type="entry name" value="LYSOZYME-LIKE PROTEIN-RELATED"/>
    <property type="match status" value="1"/>
</dbReference>
<evidence type="ECO:0000256" key="6">
    <source>
        <dbReference type="SAM" id="Phobius"/>
    </source>
</evidence>
<dbReference type="Pfam" id="PF00015">
    <property type="entry name" value="MCPsignal"/>
    <property type="match status" value="1"/>
</dbReference>
<dbReference type="GO" id="GO:0005886">
    <property type="term" value="C:plasma membrane"/>
    <property type="evidence" value="ECO:0007669"/>
    <property type="project" value="UniProtKB-SubCell"/>
</dbReference>
<dbReference type="PANTHER" id="PTHR32089">
    <property type="entry name" value="METHYL-ACCEPTING CHEMOTAXIS PROTEIN MCPB"/>
    <property type="match status" value="1"/>
</dbReference>
<dbReference type="RefSeq" id="WP_110779757.1">
    <property type="nucleotide sequence ID" value="NZ_QJTI01000002.1"/>
</dbReference>
<comment type="similarity">
    <text evidence="4">Belongs to the methyl-accepting chemotaxis (MCP) protein family.</text>
</comment>
<dbReference type="OrthoDB" id="7293398at2"/>
<dbReference type="CDD" id="cd06225">
    <property type="entry name" value="HAMP"/>
    <property type="match status" value="1"/>
</dbReference>
<keyword evidence="6" id="KW-0472">Membrane</keyword>
<evidence type="ECO:0000313" key="11">
    <source>
        <dbReference type="Proteomes" id="UP000248148"/>
    </source>
</evidence>
<dbReference type="GO" id="GO:0007165">
    <property type="term" value="P:signal transduction"/>
    <property type="evidence" value="ECO:0007669"/>
    <property type="project" value="UniProtKB-KW"/>
</dbReference>
<evidence type="ECO:0000259" key="8">
    <source>
        <dbReference type="PROSITE" id="PS50192"/>
    </source>
</evidence>
<evidence type="ECO:0000256" key="2">
    <source>
        <dbReference type="ARBA" id="ARBA00022519"/>
    </source>
</evidence>
<evidence type="ECO:0000256" key="3">
    <source>
        <dbReference type="ARBA" id="ARBA00023224"/>
    </source>
</evidence>
<dbReference type="Gene3D" id="1.10.287.950">
    <property type="entry name" value="Methyl-accepting chemotaxis protein"/>
    <property type="match status" value="1"/>
</dbReference>
<dbReference type="Gene3D" id="6.10.340.10">
    <property type="match status" value="1"/>
</dbReference>
<keyword evidence="6" id="KW-1133">Transmembrane helix</keyword>
<name>A0A318TJG9_9BRAD</name>
<gene>
    <name evidence="10" type="ORF">BJ122_10281</name>
</gene>
<dbReference type="SMART" id="SM00304">
    <property type="entry name" value="HAMP"/>
    <property type="match status" value="1"/>
</dbReference>
<dbReference type="InterPro" id="IPR000727">
    <property type="entry name" value="T_SNARE_dom"/>
</dbReference>
<accession>A0A318TJG9</accession>
<reference evidence="10 11" key="1">
    <citation type="submission" date="2018-06" db="EMBL/GenBank/DDBJ databases">
        <title>Genomic Encyclopedia of Archaeal and Bacterial Type Strains, Phase II (KMG-II): from individual species to whole genera.</title>
        <authorList>
            <person name="Goeker M."/>
        </authorList>
    </citation>
    <scope>NUCLEOTIDE SEQUENCE [LARGE SCALE GENOMIC DNA]</scope>
    <source>
        <strain evidence="10 11">JCM 11668</strain>
    </source>
</reference>
<dbReference type="PRINTS" id="PR00260">
    <property type="entry name" value="CHEMTRNSDUCR"/>
</dbReference>
<dbReference type="SUPFAM" id="SSF58104">
    <property type="entry name" value="Methyl-accepting chemotaxis protein (MCP) signaling domain"/>
    <property type="match status" value="1"/>
</dbReference>
<proteinExistence type="inferred from homology"/>
<keyword evidence="6" id="KW-0812">Transmembrane</keyword>
<dbReference type="Proteomes" id="UP000248148">
    <property type="component" value="Unassembled WGS sequence"/>
</dbReference>
<feature type="transmembrane region" description="Helical" evidence="6">
    <location>
        <begin position="195"/>
        <end position="216"/>
    </location>
</feature>
<keyword evidence="3 5" id="KW-0807">Transducer</keyword>
<evidence type="ECO:0000259" key="7">
    <source>
        <dbReference type="PROSITE" id="PS50111"/>
    </source>
</evidence>
<comment type="subcellular location">
    <subcellularLocation>
        <location evidence="1">Cell inner membrane</location>
        <topology evidence="1">Multi-pass membrane protein</topology>
    </subcellularLocation>
</comment>
<dbReference type="GO" id="GO:0004888">
    <property type="term" value="F:transmembrane signaling receptor activity"/>
    <property type="evidence" value="ECO:0007669"/>
    <property type="project" value="InterPro"/>
</dbReference>
<dbReference type="EMBL" id="QJTI01000002">
    <property type="protein sequence ID" value="PYF04856.1"/>
    <property type="molecule type" value="Genomic_DNA"/>
</dbReference>
<keyword evidence="2" id="KW-0997">Cell inner membrane</keyword>
<feature type="domain" description="T-SNARE coiled-coil homology" evidence="8">
    <location>
        <begin position="464"/>
        <end position="526"/>
    </location>
</feature>
<evidence type="ECO:0000256" key="5">
    <source>
        <dbReference type="PROSITE-ProRule" id="PRU00284"/>
    </source>
</evidence>
<sequence length="568" mass="60226">MFGWVKNLKLPWKVQFAPTVLIGALVGVGVYTLYNLRTNMADAEALINGPIRQTQLVAELDSTLWKAHAKLYRLAAMAANETDDKKIKAGMNDATAASAKIPVALQVIEAAADPSTVKPALLAKLKAGVAGYMKQSKSAIEMADGDPGSAMLFIRNAERHFGEIDKLTDEVLLISGEARDQAIARSNVKLSEQQSVLLVLLIVVAMMGVLVSFVVGRDISRPVVAMSRAMRELAAGNFDVRLPGLGRRDEVGQMAKAVEEFKVQAQAKAERDVAEREQKSREAAQARRAELHQLADSFQAAVGKIIETVGSASRELEESAKLLANSSDATQKLSTMVTSASEETSGNVQTVADATEQVAASVNEIGTQVQLSAKITLEAVEQTEKTDARIAKLADAANRIGDVTEIIAKIAAQTNLLALNATIESARAGEAGRGFAVVAQEVKALAAQTSQATDEISSQIAGIQAETQESVRAIKEIGDTIRRVAGIAERISGAIETQGGATRDIAVNVQQAAIGTSQVANNIGDVSRGATEIGAASTQVLTSAQLLSRENQRLSEEVNKFLHTVRVA</sequence>
<keyword evidence="2" id="KW-1003">Cell membrane</keyword>
<feature type="transmembrane region" description="Helical" evidence="6">
    <location>
        <begin position="12"/>
        <end position="34"/>
    </location>
</feature>
<organism evidence="10 11">
    <name type="scientific">Rhodopseudomonas faecalis</name>
    <dbReference type="NCBI Taxonomy" id="99655"/>
    <lineage>
        <taxon>Bacteria</taxon>
        <taxon>Pseudomonadati</taxon>
        <taxon>Pseudomonadota</taxon>
        <taxon>Alphaproteobacteria</taxon>
        <taxon>Hyphomicrobiales</taxon>
        <taxon>Nitrobacteraceae</taxon>
        <taxon>Rhodopseudomonas</taxon>
    </lineage>
</organism>
<dbReference type="Pfam" id="PF00672">
    <property type="entry name" value="HAMP"/>
    <property type="match status" value="1"/>
</dbReference>
<protein>
    <submittedName>
        <fullName evidence="10">Methyl-accepting chemotaxis sensory transducer</fullName>
    </submittedName>
</protein>
<dbReference type="InterPro" id="IPR004090">
    <property type="entry name" value="Chemotax_Me-accpt_rcpt"/>
</dbReference>
<dbReference type="SUPFAM" id="SSF158472">
    <property type="entry name" value="HAMP domain-like"/>
    <property type="match status" value="1"/>
</dbReference>
<comment type="caution">
    <text evidence="10">The sequence shown here is derived from an EMBL/GenBank/DDBJ whole genome shotgun (WGS) entry which is preliminary data.</text>
</comment>
<dbReference type="GO" id="GO:0006935">
    <property type="term" value="P:chemotaxis"/>
    <property type="evidence" value="ECO:0007669"/>
    <property type="project" value="InterPro"/>
</dbReference>
<keyword evidence="11" id="KW-1185">Reference proteome</keyword>
<dbReference type="PROSITE" id="PS50192">
    <property type="entry name" value="T_SNARE"/>
    <property type="match status" value="1"/>
</dbReference>
<feature type="domain" description="HAMP" evidence="9">
    <location>
        <begin position="217"/>
        <end position="270"/>
    </location>
</feature>
<feature type="domain" description="Methyl-accepting transducer" evidence="7">
    <location>
        <begin position="305"/>
        <end position="534"/>
    </location>
</feature>
<dbReference type="PROSITE" id="PS50885">
    <property type="entry name" value="HAMP"/>
    <property type="match status" value="1"/>
</dbReference>
<evidence type="ECO:0000313" key="10">
    <source>
        <dbReference type="EMBL" id="PYF04856.1"/>
    </source>
</evidence>
<evidence type="ECO:0000259" key="9">
    <source>
        <dbReference type="PROSITE" id="PS50885"/>
    </source>
</evidence>
<dbReference type="AlphaFoldDB" id="A0A318TJG9"/>